<dbReference type="SUPFAM" id="SSF51395">
    <property type="entry name" value="FMN-linked oxidoreductases"/>
    <property type="match status" value="1"/>
</dbReference>
<proteinExistence type="inferred from homology"/>
<comment type="cofactor">
    <cofactor evidence="1">
        <name>FMN</name>
        <dbReference type="ChEBI" id="CHEBI:58210"/>
    </cofactor>
</comment>
<dbReference type="InterPro" id="IPR015422">
    <property type="entry name" value="PyrdxlP-dep_Trfase_small"/>
</dbReference>
<evidence type="ECO:0000256" key="5">
    <source>
        <dbReference type="ARBA" id="ARBA00022898"/>
    </source>
</evidence>
<dbReference type="InterPro" id="IPR015421">
    <property type="entry name" value="PyrdxlP-dep_Trfase_major"/>
</dbReference>
<dbReference type="PROSITE" id="PS51349">
    <property type="entry name" value="FMN_HYDROXY_ACID_DH_2"/>
    <property type="match status" value="1"/>
</dbReference>
<name>E2D2E4_9BACT</name>
<dbReference type="Gene3D" id="3.40.640.10">
    <property type="entry name" value="Type I PLP-dependent aspartate aminotransferase-like (Major domain)"/>
    <property type="match status" value="1"/>
</dbReference>
<comment type="similarity">
    <text evidence="6">Belongs to the FMN-dependent alpha-hydroxy acid dehydrogenase family.</text>
</comment>
<dbReference type="EMBL" id="GQ475282">
    <property type="protein sequence ID" value="ADK54808.1"/>
    <property type="molecule type" value="Genomic_DNA"/>
</dbReference>
<keyword evidence="3 9" id="KW-0032">Aminotransferase</keyword>
<evidence type="ECO:0000259" key="8">
    <source>
        <dbReference type="PROSITE" id="PS51349"/>
    </source>
</evidence>
<organism evidence="9">
    <name type="scientific">uncultured soil bacterium</name>
    <dbReference type="NCBI Taxonomy" id="164851"/>
    <lineage>
        <taxon>Bacteria</taxon>
        <taxon>environmental samples</taxon>
    </lineage>
</organism>
<evidence type="ECO:0000256" key="1">
    <source>
        <dbReference type="ARBA" id="ARBA00001917"/>
    </source>
</evidence>
<evidence type="ECO:0000256" key="7">
    <source>
        <dbReference type="SAM" id="MobiDB-lite"/>
    </source>
</evidence>
<keyword evidence="4 9" id="KW-0808">Transferase</keyword>
<dbReference type="GO" id="GO:0016491">
    <property type="term" value="F:oxidoreductase activity"/>
    <property type="evidence" value="ECO:0007669"/>
    <property type="project" value="InterPro"/>
</dbReference>
<dbReference type="Pfam" id="PF00155">
    <property type="entry name" value="Aminotran_1_2"/>
    <property type="match status" value="1"/>
</dbReference>
<accession>E2D2E4</accession>
<dbReference type="GO" id="GO:1901605">
    <property type="term" value="P:alpha-amino acid metabolic process"/>
    <property type="evidence" value="ECO:0007669"/>
    <property type="project" value="TreeGrafter"/>
</dbReference>
<evidence type="ECO:0000256" key="3">
    <source>
        <dbReference type="ARBA" id="ARBA00022576"/>
    </source>
</evidence>
<dbReference type="InterPro" id="IPR050859">
    <property type="entry name" value="Class-I_PLP-dep_aminotransf"/>
</dbReference>
<feature type="domain" description="FMN hydroxy acid dehydrogenase" evidence="8">
    <location>
        <begin position="1"/>
        <end position="302"/>
    </location>
</feature>
<dbReference type="AlphaFoldDB" id="E2D2E4"/>
<dbReference type="InterPro" id="IPR000262">
    <property type="entry name" value="FMN-dep_DH"/>
</dbReference>
<dbReference type="PANTHER" id="PTHR42790:SF19">
    <property type="entry name" value="KYNURENINE_ALPHA-AMINOADIPATE AMINOTRANSFERASE, MITOCHONDRIAL"/>
    <property type="match status" value="1"/>
</dbReference>
<feature type="region of interest" description="Disordered" evidence="7">
    <location>
        <begin position="299"/>
        <end position="322"/>
    </location>
</feature>
<comment type="cofactor">
    <cofactor evidence="2">
        <name>pyridoxal 5'-phosphate</name>
        <dbReference type="ChEBI" id="CHEBI:597326"/>
    </cofactor>
</comment>
<dbReference type="Gene3D" id="3.20.20.70">
    <property type="entry name" value="Aldolase class I"/>
    <property type="match status" value="1"/>
</dbReference>
<dbReference type="CDD" id="cd00609">
    <property type="entry name" value="AAT_like"/>
    <property type="match status" value="1"/>
</dbReference>
<evidence type="ECO:0000313" key="9">
    <source>
        <dbReference type="EMBL" id="ADK54808.1"/>
    </source>
</evidence>
<dbReference type="GO" id="GO:0008483">
    <property type="term" value="F:transaminase activity"/>
    <property type="evidence" value="ECO:0007669"/>
    <property type="project" value="UniProtKB-KW"/>
</dbReference>
<dbReference type="CDD" id="cd02809">
    <property type="entry name" value="alpha_hydroxyacid_oxid_FMN"/>
    <property type="match status" value="1"/>
</dbReference>
<dbReference type="InterPro" id="IPR013785">
    <property type="entry name" value="Aldolase_TIM"/>
</dbReference>
<keyword evidence="5" id="KW-0663">Pyridoxal phosphate</keyword>
<evidence type="ECO:0000256" key="2">
    <source>
        <dbReference type="ARBA" id="ARBA00001933"/>
    </source>
</evidence>
<dbReference type="Gene3D" id="3.90.1150.10">
    <property type="entry name" value="Aspartate Aminotransferase, domain 1"/>
    <property type="match status" value="1"/>
</dbReference>
<dbReference type="GO" id="GO:0010181">
    <property type="term" value="F:FMN binding"/>
    <property type="evidence" value="ECO:0007669"/>
    <property type="project" value="InterPro"/>
</dbReference>
<dbReference type="InterPro" id="IPR004839">
    <property type="entry name" value="Aminotransferase_I/II_large"/>
</dbReference>
<evidence type="ECO:0000256" key="4">
    <source>
        <dbReference type="ARBA" id="ARBA00022679"/>
    </source>
</evidence>
<sequence>MAGRSLDDYARLAREDLDSVLPEFLAAEERAWAGNREAFDRVGLRQGRSGHPGPPETAVKILGHTWTAPLAVGPLAGLARPEGEPAVVRAAGAAGLPVTVSAFTKHTFAELSSVAGGPLWLRIHPSRDRAEVRDLAGRAADAGFGALLYGETGPPIGSRAPLDARADWSDVEWLRSVTSLPLLAAGVRTIADAVRALEAGADGIVAEALDTLPDIASAVAGRCPVLLGGGIRRGADVLASLASGADAVFLERPVLDGLLVGGRKGVEDVLDQLAQELREALAFTGTGAAADAGAAMLRTGHRPASVQPAEAAPTPGAPPAALRRSDLHASLSDPVLDTMNFLNEVTHRYPDAISFAPGRPYDGFFDTEQIITHIRRYLDHLAEQGSSAQDIRTAMYQYGPTAGQIREIIADSLRSDENIDVPPESIVVTVGAQEAMLLVLRALITGPDDVLLVASPCYVGITGAARLLDIEMTAVEERDDGFSCDDLEAAIRRERARGRRPRAFYLVPDHSNPSGTTMNAATRAELLELAARHGILILEDSPYRMVSPGKPLPTLKSLDRAHTVVHLGSFAKTVFPGARVGFAVADQRVVDDSGRTGLLADELAKIKSMVTVNTSSLSQAAVAGALLAADGRISELNTEAAAYYGNALRATLRGLEEHLPAQRRAALGVRVNGPTGGFFVTVHVPFRADNAALTRSAQEFGVIWTPMSYFYPQGGGHHAIRLSISYLTTAEIEEGTARLARFIAAQSAAS</sequence>
<evidence type="ECO:0000256" key="6">
    <source>
        <dbReference type="ARBA" id="ARBA00024042"/>
    </source>
</evidence>
<dbReference type="GO" id="GO:0030170">
    <property type="term" value="F:pyridoxal phosphate binding"/>
    <property type="evidence" value="ECO:0007669"/>
    <property type="project" value="InterPro"/>
</dbReference>
<dbReference type="Pfam" id="PF01070">
    <property type="entry name" value="FMN_dh"/>
    <property type="match status" value="2"/>
</dbReference>
<dbReference type="SUPFAM" id="SSF53383">
    <property type="entry name" value="PLP-dependent transferases"/>
    <property type="match status" value="1"/>
</dbReference>
<dbReference type="PANTHER" id="PTHR42790">
    <property type="entry name" value="AMINOTRANSFERASE"/>
    <property type="match status" value="1"/>
</dbReference>
<dbReference type="InterPro" id="IPR012133">
    <property type="entry name" value="Alpha-hydoxy_acid_DH_FMN"/>
</dbReference>
<protein>
    <submittedName>
        <fullName evidence="9">Hydroxyphenylglycine aminotransferase</fullName>
    </submittedName>
</protein>
<dbReference type="InterPro" id="IPR015424">
    <property type="entry name" value="PyrdxlP-dep_Trfase"/>
</dbReference>
<dbReference type="InterPro" id="IPR037396">
    <property type="entry name" value="FMN_HAD"/>
</dbReference>
<reference evidence="9" key="1">
    <citation type="journal article" date="2010" name="Biopolymers">
        <title>Cloning large natural product gene clusters from the environment: piecing environmental DNA gene clusters back together with TAR.</title>
        <authorList>
            <person name="Kim J.H."/>
            <person name="Feng Z."/>
            <person name="Bauer J.D."/>
            <person name="Kallifidas D."/>
            <person name="Calle P.Y."/>
            <person name="Brady S.F."/>
        </authorList>
    </citation>
    <scope>NUCLEOTIDE SEQUENCE</scope>
</reference>